<feature type="chain" id="PRO_5036457843" evidence="1">
    <location>
        <begin position="23"/>
        <end position="131"/>
    </location>
</feature>
<name>A0A8X6K9L4_TRICU</name>
<feature type="signal peptide" evidence="1">
    <location>
        <begin position="1"/>
        <end position="22"/>
    </location>
</feature>
<proteinExistence type="predicted"/>
<evidence type="ECO:0000313" key="3">
    <source>
        <dbReference type="Proteomes" id="UP000887116"/>
    </source>
</evidence>
<reference evidence="2" key="1">
    <citation type="submission" date="2020-07" db="EMBL/GenBank/DDBJ databases">
        <title>Multicomponent nature underlies the extraordinary mechanical properties of spider dragline silk.</title>
        <authorList>
            <person name="Kono N."/>
            <person name="Nakamura H."/>
            <person name="Mori M."/>
            <person name="Yoshida Y."/>
            <person name="Ohtoshi R."/>
            <person name="Malay A.D."/>
            <person name="Moran D.A.P."/>
            <person name="Tomita M."/>
            <person name="Numata K."/>
            <person name="Arakawa K."/>
        </authorList>
    </citation>
    <scope>NUCLEOTIDE SEQUENCE</scope>
</reference>
<evidence type="ECO:0000256" key="1">
    <source>
        <dbReference type="SAM" id="SignalP"/>
    </source>
</evidence>
<dbReference type="Proteomes" id="UP000887116">
    <property type="component" value="Unassembled WGS sequence"/>
</dbReference>
<comment type="caution">
    <text evidence="2">The sequence shown here is derived from an EMBL/GenBank/DDBJ whole genome shotgun (WGS) entry which is preliminary data.</text>
</comment>
<evidence type="ECO:0000313" key="2">
    <source>
        <dbReference type="EMBL" id="GFQ69485.1"/>
    </source>
</evidence>
<organism evidence="2 3">
    <name type="scientific">Trichonephila clavata</name>
    <name type="common">Joro spider</name>
    <name type="synonym">Nephila clavata</name>
    <dbReference type="NCBI Taxonomy" id="2740835"/>
    <lineage>
        <taxon>Eukaryota</taxon>
        <taxon>Metazoa</taxon>
        <taxon>Ecdysozoa</taxon>
        <taxon>Arthropoda</taxon>
        <taxon>Chelicerata</taxon>
        <taxon>Arachnida</taxon>
        <taxon>Araneae</taxon>
        <taxon>Araneomorphae</taxon>
        <taxon>Entelegynae</taxon>
        <taxon>Araneoidea</taxon>
        <taxon>Nephilidae</taxon>
        <taxon>Trichonephila</taxon>
    </lineage>
</organism>
<keyword evidence="3" id="KW-1185">Reference proteome</keyword>
<keyword evidence="1" id="KW-0732">Signal</keyword>
<accession>A0A8X6K9L4</accession>
<dbReference type="EMBL" id="BMAO01020735">
    <property type="protein sequence ID" value="GFQ69485.1"/>
    <property type="molecule type" value="Genomic_DNA"/>
</dbReference>
<protein>
    <submittedName>
        <fullName evidence="2">Uncharacterized protein</fullName>
    </submittedName>
</protein>
<gene>
    <name evidence="2" type="ORF">TNCT_571131</name>
</gene>
<dbReference type="AlphaFoldDB" id="A0A8X6K9L4"/>
<sequence>MFSTLRLIVLIFLCLTQNICYCSNCFGKDEKQEQQNFWDTVKETVSEASENDLLKFGLTTGAIAGAAIVATHLYLQLLVSEREHSCWITCSYYSRNMVRRLRCVLLPRCSVLCMQSNIRSLDEVCGATTHQ</sequence>